<dbReference type="EMBL" id="MLAK01000790">
    <property type="protein sequence ID" value="OHT04531.1"/>
    <property type="molecule type" value="Genomic_DNA"/>
</dbReference>
<evidence type="ECO:0000256" key="2">
    <source>
        <dbReference type="ARBA" id="ARBA00022527"/>
    </source>
</evidence>
<evidence type="ECO:0000313" key="10">
    <source>
        <dbReference type="EMBL" id="OHT04531.1"/>
    </source>
</evidence>
<dbReference type="InterPro" id="IPR008271">
    <property type="entry name" value="Ser/Thr_kinase_AS"/>
</dbReference>
<dbReference type="GO" id="GO:0005737">
    <property type="term" value="C:cytoplasm"/>
    <property type="evidence" value="ECO:0007669"/>
    <property type="project" value="TreeGrafter"/>
</dbReference>
<dbReference type="PROSITE" id="PS50011">
    <property type="entry name" value="PROTEIN_KINASE_DOM"/>
    <property type="match status" value="1"/>
</dbReference>
<reference evidence="10" key="1">
    <citation type="submission" date="2016-10" db="EMBL/GenBank/DDBJ databases">
        <authorList>
            <person name="Benchimol M."/>
            <person name="Almeida L.G."/>
            <person name="Vasconcelos A.T."/>
            <person name="Perreira-Neves A."/>
            <person name="Rosa I.A."/>
            <person name="Tasca T."/>
            <person name="Bogo M.R."/>
            <person name="de Souza W."/>
        </authorList>
    </citation>
    <scope>NUCLEOTIDE SEQUENCE [LARGE SCALE GENOMIC DNA]</scope>
    <source>
        <strain evidence="10">K</strain>
    </source>
</reference>
<proteinExistence type="predicted"/>
<evidence type="ECO:0000256" key="4">
    <source>
        <dbReference type="ARBA" id="ARBA00022741"/>
    </source>
</evidence>
<feature type="domain" description="Protein kinase" evidence="9">
    <location>
        <begin position="28"/>
        <end position="293"/>
    </location>
</feature>
<comment type="catalytic activity">
    <reaction evidence="8">
        <text>L-seryl-[protein] + ATP = O-phospho-L-seryl-[protein] + ADP + H(+)</text>
        <dbReference type="Rhea" id="RHEA:17989"/>
        <dbReference type="Rhea" id="RHEA-COMP:9863"/>
        <dbReference type="Rhea" id="RHEA-COMP:11604"/>
        <dbReference type="ChEBI" id="CHEBI:15378"/>
        <dbReference type="ChEBI" id="CHEBI:29999"/>
        <dbReference type="ChEBI" id="CHEBI:30616"/>
        <dbReference type="ChEBI" id="CHEBI:83421"/>
        <dbReference type="ChEBI" id="CHEBI:456216"/>
        <dbReference type="EC" id="2.7.11.1"/>
    </reaction>
</comment>
<evidence type="ECO:0000259" key="9">
    <source>
        <dbReference type="PROSITE" id="PS50011"/>
    </source>
</evidence>
<protein>
    <recommendedName>
        <fullName evidence="1">non-specific serine/threonine protein kinase</fullName>
        <ecNumber evidence="1">2.7.11.1</ecNumber>
    </recommendedName>
</protein>
<evidence type="ECO:0000256" key="1">
    <source>
        <dbReference type="ARBA" id="ARBA00012513"/>
    </source>
</evidence>
<dbReference type="PANTHER" id="PTHR22967">
    <property type="entry name" value="SERINE/THREONINE PROTEIN KINASE"/>
    <property type="match status" value="1"/>
</dbReference>
<dbReference type="RefSeq" id="XP_068357667.1">
    <property type="nucleotide sequence ID" value="XM_068505884.1"/>
</dbReference>
<accession>A0A1J4JZX2</accession>
<keyword evidence="11" id="KW-1185">Reference proteome</keyword>
<dbReference type="GeneID" id="94840588"/>
<evidence type="ECO:0000256" key="7">
    <source>
        <dbReference type="ARBA" id="ARBA00047899"/>
    </source>
</evidence>
<dbReference type="AlphaFoldDB" id="A0A1J4JZX2"/>
<dbReference type="PROSITE" id="PS00108">
    <property type="entry name" value="PROTEIN_KINASE_ST"/>
    <property type="match status" value="1"/>
</dbReference>
<comment type="caution">
    <text evidence="10">The sequence shown here is derived from an EMBL/GenBank/DDBJ whole genome shotgun (WGS) entry which is preliminary data.</text>
</comment>
<dbReference type="SUPFAM" id="SSF56112">
    <property type="entry name" value="Protein kinase-like (PK-like)"/>
    <property type="match status" value="1"/>
</dbReference>
<dbReference type="OrthoDB" id="1717591at2759"/>
<keyword evidence="3" id="KW-0808">Transferase</keyword>
<comment type="catalytic activity">
    <reaction evidence="7">
        <text>L-threonyl-[protein] + ATP = O-phospho-L-threonyl-[protein] + ADP + H(+)</text>
        <dbReference type="Rhea" id="RHEA:46608"/>
        <dbReference type="Rhea" id="RHEA-COMP:11060"/>
        <dbReference type="Rhea" id="RHEA-COMP:11605"/>
        <dbReference type="ChEBI" id="CHEBI:15378"/>
        <dbReference type="ChEBI" id="CHEBI:30013"/>
        <dbReference type="ChEBI" id="CHEBI:30616"/>
        <dbReference type="ChEBI" id="CHEBI:61977"/>
        <dbReference type="ChEBI" id="CHEBI:456216"/>
        <dbReference type="EC" id="2.7.11.1"/>
    </reaction>
</comment>
<keyword evidence="2" id="KW-0723">Serine/threonine-protein kinase</keyword>
<dbReference type="InterPro" id="IPR000719">
    <property type="entry name" value="Prot_kinase_dom"/>
</dbReference>
<evidence type="ECO:0000256" key="6">
    <source>
        <dbReference type="ARBA" id="ARBA00022840"/>
    </source>
</evidence>
<dbReference type="EC" id="2.7.11.1" evidence="1"/>
<dbReference type="Gene3D" id="1.10.510.10">
    <property type="entry name" value="Transferase(Phosphotransferase) domain 1"/>
    <property type="match status" value="1"/>
</dbReference>
<keyword evidence="6" id="KW-0067">ATP-binding</keyword>
<organism evidence="10 11">
    <name type="scientific">Tritrichomonas foetus</name>
    <dbReference type="NCBI Taxonomy" id="1144522"/>
    <lineage>
        <taxon>Eukaryota</taxon>
        <taxon>Metamonada</taxon>
        <taxon>Parabasalia</taxon>
        <taxon>Tritrichomonadida</taxon>
        <taxon>Tritrichomonadidae</taxon>
        <taxon>Tritrichomonas</taxon>
    </lineage>
</organism>
<keyword evidence="5" id="KW-0418">Kinase</keyword>
<dbReference type="GO" id="GO:0004674">
    <property type="term" value="F:protein serine/threonine kinase activity"/>
    <property type="evidence" value="ECO:0007669"/>
    <property type="project" value="UniProtKB-KW"/>
</dbReference>
<dbReference type="Pfam" id="PF00069">
    <property type="entry name" value="Pkinase"/>
    <property type="match status" value="1"/>
</dbReference>
<evidence type="ECO:0000256" key="3">
    <source>
        <dbReference type="ARBA" id="ARBA00022679"/>
    </source>
</evidence>
<evidence type="ECO:0000256" key="8">
    <source>
        <dbReference type="ARBA" id="ARBA00048679"/>
    </source>
</evidence>
<dbReference type="PANTHER" id="PTHR22967:SF57">
    <property type="entry name" value="AUXILIN, ISOFORM A-RELATED"/>
    <property type="match status" value="1"/>
</dbReference>
<dbReference type="GO" id="GO:0005524">
    <property type="term" value="F:ATP binding"/>
    <property type="evidence" value="ECO:0007669"/>
    <property type="project" value="UniProtKB-KW"/>
</dbReference>
<evidence type="ECO:0000256" key="5">
    <source>
        <dbReference type="ARBA" id="ARBA00022777"/>
    </source>
</evidence>
<name>A0A1J4JZX2_9EUKA</name>
<dbReference type="VEuPathDB" id="TrichDB:TRFO_27977"/>
<keyword evidence="4" id="KW-0547">Nucleotide-binding</keyword>
<dbReference type="Proteomes" id="UP000179807">
    <property type="component" value="Unassembled WGS sequence"/>
</dbReference>
<dbReference type="InterPro" id="IPR011009">
    <property type="entry name" value="Kinase-like_dom_sf"/>
</dbReference>
<sequence>MKSTSRTAGGVVAKNYIGTSYSIEGIKVTVQEKIIDHQYGAVFLCTDSANAKHTIKILQSQDDDAIQRINNEISIQKSLSSHPNIVKIEGVAAVDKSFKILVENCETSLLREFSKVLMKGFTTEKIVDIFSSVLAAVKFMHEQTPPIFHRDIKVENILCKNGIWKISEFSSASFRRYKLQNDAEKSQAYNDILANTSPFNRAPELVNLSQGIEIGEKVDIWNLGCFLYKICTFKDAFPGGSPNLILNGNYQWKQNWKVDEFLKQIVSKCLQIDPTKRPNIQQLDLEFRTHYGLKETSLAKKIKQSAKLTSRKYIKQILQLQPPPSQLLSDESDVEMDEEAELVCGAVYEYDQVEFEKLFKQKIQEEEEKENSNTETFTSNQPTQIVNLEDASDFLIEFEERSIEISESSEATSAFNTNNAFNTNSSLNASSSSLSALYQTPNDNENIILMKSNPSILKRKLYSADDSTLSVILSNLSGSSTTPTFLFEFARESGSKGTKILSMISSFETETTSNTVLNTLNQSLNSYLMKRKEFAIDFPMFEGNYSLSDFTRANKTSPPPPGNPPVSVSVIKKIFDMMELFLKVFNKAPCQVMADDICDLYQLLLYITAKLLQFNIEPEYIESTVLRRIPGYFSLIQSAIQNSRLRVQFPTTEFNFKDTHAVARLRAPKHRNIYE</sequence>
<evidence type="ECO:0000313" key="11">
    <source>
        <dbReference type="Proteomes" id="UP000179807"/>
    </source>
</evidence>
<dbReference type="SMART" id="SM00220">
    <property type="entry name" value="S_TKc"/>
    <property type="match status" value="1"/>
</dbReference>
<gene>
    <name evidence="10" type="ORF">TRFO_27977</name>
</gene>